<keyword evidence="9 13" id="KW-0238">DNA-binding</keyword>
<dbReference type="EC" id="3.6.4.12" evidence="3"/>
<dbReference type="Pfam" id="PF24571">
    <property type="entry name" value="HEAT_SCC3-SA"/>
    <property type="match status" value="1"/>
</dbReference>
<dbReference type="SUPFAM" id="SSF48371">
    <property type="entry name" value="ARM repeat"/>
    <property type="match status" value="1"/>
</dbReference>
<dbReference type="InterPro" id="IPR056396">
    <property type="entry name" value="HEAT_SCC3-SA"/>
</dbReference>
<dbReference type="Proteomes" id="UP001558613">
    <property type="component" value="Unassembled WGS sequence"/>
</dbReference>
<dbReference type="PROSITE" id="PS00847">
    <property type="entry name" value="MCM_1"/>
    <property type="match status" value="1"/>
</dbReference>
<evidence type="ECO:0000256" key="13">
    <source>
        <dbReference type="RuleBase" id="RU004070"/>
    </source>
</evidence>
<dbReference type="Pfam" id="PF17207">
    <property type="entry name" value="MCM_OB"/>
    <property type="match status" value="1"/>
</dbReference>
<reference evidence="15 16" key="1">
    <citation type="submission" date="2023-09" db="EMBL/GenBank/DDBJ databases">
        <authorList>
            <person name="Wang M."/>
        </authorList>
    </citation>
    <scope>NUCLEOTIDE SEQUENCE [LARGE SCALE GENOMIC DNA]</scope>
    <source>
        <strain evidence="15">GT-2023</strain>
        <tissue evidence="15">Liver</tissue>
    </source>
</reference>
<evidence type="ECO:0000256" key="6">
    <source>
        <dbReference type="ARBA" id="ARBA00022801"/>
    </source>
</evidence>
<dbReference type="Pfam" id="PF00493">
    <property type="entry name" value="MCM"/>
    <property type="match status" value="1"/>
</dbReference>
<dbReference type="InterPro" id="IPR027417">
    <property type="entry name" value="P-loop_NTPase"/>
</dbReference>
<feature type="domain" description="MCM C-terminal AAA(+) ATPase" evidence="14">
    <location>
        <begin position="809"/>
        <end position="997"/>
    </location>
</feature>
<evidence type="ECO:0000256" key="3">
    <source>
        <dbReference type="ARBA" id="ARBA00012551"/>
    </source>
</evidence>
<keyword evidence="4" id="KW-0235">DNA replication</keyword>
<dbReference type="CDD" id="cd17758">
    <property type="entry name" value="MCM7"/>
    <property type="match status" value="1"/>
</dbReference>
<dbReference type="Gene3D" id="3.30.1640.10">
    <property type="entry name" value="mini-chromosome maintenance (MCM) complex, chain A, domain 1"/>
    <property type="match status" value="1"/>
</dbReference>
<sequence>YHEHAAYLVDSLWDVAGVELKDWELMTSLLLQESGVEDKLESALIDIMMCAVRQAAEATPPSTRTQKKNLTAREKRIQAQERRRITNHFIPVLPQLLAKFSADVGKVSCLLRAPLYFQLEVYGSSGRLEKCLDLLLCQVCDIMLKHREECVLEACVRVLCTLCGDCYSFCGRAERAVDQLLDSTVEKFTSNLAEILQGSADEDDLYGAASSLNILAVFSSARDLTARDLFEFCFQLLKMGIETRDINEKLMVPALKCSVFHLFWKATKFKQHTSARDKAELKRVMKALHSFCVVCQSCLSVAQSHIRNQAFACLCDVLLVFGKLCEGDGSPLQRFSLDDSLKAEMASFIIDYVFGDPDEDLAGEEEGEEMKMAALLQRRNQLAGYCKLIIYGVLELRAATDILKYYNKFYRDFGDIIKETLSKSKMISSVESARTVCLCLQQLFSGLEEDGRDEELTEIRLLAKKLAMNFSINRILSEFSFKLLQPERKQLYCFNECPQFPVSVYNYPRISLFCFGYKCRRFLQEFYSEDDSGKKVFKYGSQLVSLAHREQVALVVDLDDVAEEDPELVESVCENAKRYAGLFADAVHELLPEYREREVVAKDALDVYIEHRLMMETRGRDPADTRDPRNQYPSELMRRFEVYFRPPSTLKPKVVRDVKADSIVRSRDLPADRLSELHAAHHVSQPECVTNKSGGRLYLQTRGSKFIKFQELRIQEHSDQVPVGNIPRSMTIYARGENTRVSQPGDHVAVSGIFLPLLRSGFRQAVQGLLSETYLECHCITLMNKTEDDELGTEELSDEELRQITEEDFYEKLAGSIAPEIYGHEDVKKALLLLLVGGVEQAPRGMKIRGNINICLMGDPGQYTTGRGSSGVGLTAAVMRDPVTGEMTLEGGALVLADLGVCCIDEFDKMADADRTAIHEVMEQQTISIAKAGIMTSLNARCSILAAANPAYGRYNPRKTIEQNIQLPAALLSRFDLLWLIQDKPDTDNDLRLAQHITYVHQHCKQPPTHFTPIHMKLMRRYISKCKQKQPVVPESLSDYITAAYVEMRKEARVSKDTTFTSARTLLSILRLSTALARLRMVDVVEKEDVNEAMRLMEMSKDSLQADKTSNTRAQRPADVIFSLLRELSGEGSLRSVRMAEAEQRCVSRGFTPAQFQAALDEYEELNVWQINQARSRITFV</sequence>
<keyword evidence="7" id="KW-0347">Helicase</keyword>
<gene>
    <name evidence="15" type="ORF">QQF64_007463</name>
</gene>
<protein>
    <recommendedName>
        <fullName evidence="3">DNA helicase</fullName>
        <ecNumber evidence="3">3.6.4.12</ecNumber>
    </recommendedName>
</protein>
<evidence type="ECO:0000256" key="10">
    <source>
        <dbReference type="ARBA" id="ARBA00023242"/>
    </source>
</evidence>
<dbReference type="InterPro" id="IPR008050">
    <property type="entry name" value="MCM7"/>
</dbReference>
<evidence type="ECO:0000256" key="5">
    <source>
        <dbReference type="ARBA" id="ARBA00022741"/>
    </source>
</evidence>
<dbReference type="InterPro" id="IPR031327">
    <property type="entry name" value="MCM"/>
</dbReference>
<evidence type="ECO:0000313" key="16">
    <source>
        <dbReference type="Proteomes" id="UP001558613"/>
    </source>
</evidence>
<dbReference type="SMART" id="SM00350">
    <property type="entry name" value="MCM"/>
    <property type="match status" value="1"/>
</dbReference>
<comment type="subcellular location">
    <subcellularLocation>
        <location evidence="1">Nucleus</location>
    </subcellularLocation>
</comment>
<comment type="catalytic activity">
    <reaction evidence="12">
        <text>ATP + H2O = ADP + phosphate + H(+)</text>
        <dbReference type="Rhea" id="RHEA:13065"/>
        <dbReference type="ChEBI" id="CHEBI:15377"/>
        <dbReference type="ChEBI" id="CHEBI:15378"/>
        <dbReference type="ChEBI" id="CHEBI:30616"/>
        <dbReference type="ChEBI" id="CHEBI:43474"/>
        <dbReference type="ChEBI" id="CHEBI:456216"/>
        <dbReference type="EC" id="3.6.4.12"/>
    </reaction>
    <physiologicalReaction direction="left-to-right" evidence="12">
        <dbReference type="Rhea" id="RHEA:13066"/>
    </physiologicalReaction>
</comment>
<accession>A0ABR3MAN5</accession>
<dbReference type="InterPro" id="IPR041562">
    <property type="entry name" value="MCM_lid"/>
</dbReference>
<keyword evidence="8 13" id="KW-0067">ATP-binding</keyword>
<proteinExistence type="inferred from homology"/>
<keyword evidence="5 13" id="KW-0547">Nucleotide-binding</keyword>
<evidence type="ECO:0000256" key="8">
    <source>
        <dbReference type="ARBA" id="ARBA00022840"/>
    </source>
</evidence>
<dbReference type="InterPro" id="IPR027925">
    <property type="entry name" value="MCM_N"/>
</dbReference>
<keyword evidence="11" id="KW-0131">Cell cycle</keyword>
<dbReference type="PRINTS" id="PR01657">
    <property type="entry name" value="MCMFAMILY"/>
</dbReference>
<dbReference type="SUPFAM" id="SSF52540">
    <property type="entry name" value="P-loop containing nucleoside triphosphate hydrolases"/>
    <property type="match status" value="1"/>
</dbReference>
<evidence type="ECO:0000256" key="7">
    <source>
        <dbReference type="ARBA" id="ARBA00022806"/>
    </source>
</evidence>
<evidence type="ECO:0000256" key="4">
    <source>
        <dbReference type="ARBA" id="ARBA00022705"/>
    </source>
</evidence>
<evidence type="ECO:0000256" key="9">
    <source>
        <dbReference type="ARBA" id="ARBA00023125"/>
    </source>
</evidence>
<keyword evidence="16" id="KW-1185">Reference proteome</keyword>
<evidence type="ECO:0000256" key="11">
    <source>
        <dbReference type="ARBA" id="ARBA00023306"/>
    </source>
</evidence>
<dbReference type="PANTHER" id="PTHR11630:SF26">
    <property type="entry name" value="DNA REPLICATION LICENSING FACTOR MCM7"/>
    <property type="match status" value="1"/>
</dbReference>
<dbReference type="InterPro" id="IPR018525">
    <property type="entry name" value="MCM_CS"/>
</dbReference>
<dbReference type="InterPro" id="IPR012340">
    <property type="entry name" value="NA-bd_OB-fold"/>
</dbReference>
<comment type="caution">
    <text evidence="15">The sequence shown here is derived from an EMBL/GenBank/DDBJ whole genome shotgun (WGS) entry which is preliminary data.</text>
</comment>
<dbReference type="SUPFAM" id="SSF50249">
    <property type="entry name" value="Nucleic acid-binding proteins"/>
    <property type="match status" value="1"/>
</dbReference>
<dbReference type="Pfam" id="PF24901">
    <property type="entry name" value="WHD_MCM7"/>
    <property type="match status" value="1"/>
</dbReference>
<dbReference type="PANTHER" id="PTHR11630">
    <property type="entry name" value="DNA REPLICATION LICENSING FACTOR MCM FAMILY MEMBER"/>
    <property type="match status" value="1"/>
</dbReference>
<dbReference type="Pfam" id="PF14551">
    <property type="entry name" value="MCM_N"/>
    <property type="match status" value="1"/>
</dbReference>
<keyword evidence="6" id="KW-0378">Hydrolase</keyword>
<dbReference type="InterPro" id="IPR033762">
    <property type="entry name" value="MCM_OB"/>
</dbReference>
<dbReference type="Gene3D" id="3.40.50.300">
    <property type="entry name" value="P-loop containing nucleotide triphosphate hydrolases"/>
    <property type="match status" value="1"/>
</dbReference>
<dbReference type="InterPro" id="IPR001208">
    <property type="entry name" value="MCM_dom"/>
</dbReference>
<dbReference type="EMBL" id="JAYMGO010000014">
    <property type="protein sequence ID" value="KAL1262198.1"/>
    <property type="molecule type" value="Genomic_DNA"/>
</dbReference>
<evidence type="ECO:0000256" key="1">
    <source>
        <dbReference type="ARBA" id="ARBA00004123"/>
    </source>
</evidence>
<name>A0ABR3MAN5_9TELE</name>
<dbReference type="PROSITE" id="PS50051">
    <property type="entry name" value="MCM_2"/>
    <property type="match status" value="1"/>
</dbReference>
<evidence type="ECO:0000256" key="12">
    <source>
        <dbReference type="ARBA" id="ARBA00048432"/>
    </source>
</evidence>
<dbReference type="InterPro" id="IPR017900">
    <property type="entry name" value="4Fe4S_Fe_S_CS"/>
</dbReference>
<dbReference type="InterPro" id="IPR016024">
    <property type="entry name" value="ARM-type_fold"/>
</dbReference>
<dbReference type="Gene3D" id="2.40.50.140">
    <property type="entry name" value="Nucleic acid-binding proteins"/>
    <property type="match status" value="1"/>
</dbReference>
<dbReference type="Pfam" id="PF17855">
    <property type="entry name" value="MCM_lid"/>
    <property type="match status" value="1"/>
</dbReference>
<evidence type="ECO:0000313" key="15">
    <source>
        <dbReference type="EMBL" id="KAL1262198.1"/>
    </source>
</evidence>
<dbReference type="PROSITE" id="PS00198">
    <property type="entry name" value="4FE4S_FER_1"/>
    <property type="match status" value="1"/>
</dbReference>
<feature type="non-terminal residue" evidence="15">
    <location>
        <position position="1"/>
    </location>
</feature>
<evidence type="ECO:0000256" key="2">
    <source>
        <dbReference type="ARBA" id="ARBA00008010"/>
    </source>
</evidence>
<organism evidence="15 16">
    <name type="scientific">Cirrhinus molitorella</name>
    <name type="common">mud carp</name>
    <dbReference type="NCBI Taxonomy" id="172907"/>
    <lineage>
        <taxon>Eukaryota</taxon>
        <taxon>Metazoa</taxon>
        <taxon>Chordata</taxon>
        <taxon>Craniata</taxon>
        <taxon>Vertebrata</taxon>
        <taxon>Euteleostomi</taxon>
        <taxon>Actinopterygii</taxon>
        <taxon>Neopterygii</taxon>
        <taxon>Teleostei</taxon>
        <taxon>Ostariophysi</taxon>
        <taxon>Cypriniformes</taxon>
        <taxon>Cyprinidae</taxon>
        <taxon>Labeoninae</taxon>
        <taxon>Labeonini</taxon>
        <taxon>Cirrhinus</taxon>
    </lineage>
</organism>
<comment type="similarity">
    <text evidence="2 13">Belongs to the MCM family.</text>
</comment>
<evidence type="ECO:0000259" key="14">
    <source>
        <dbReference type="PROSITE" id="PS50051"/>
    </source>
</evidence>
<keyword evidence="10" id="KW-0539">Nucleus</keyword>